<dbReference type="SUPFAM" id="SSF56436">
    <property type="entry name" value="C-type lectin-like"/>
    <property type="match status" value="1"/>
</dbReference>
<dbReference type="InterPro" id="IPR016187">
    <property type="entry name" value="CTDL_fold"/>
</dbReference>
<dbReference type="SMART" id="SM00034">
    <property type="entry name" value="CLECT"/>
    <property type="match status" value="1"/>
</dbReference>
<evidence type="ECO:0000259" key="1">
    <source>
        <dbReference type="PROSITE" id="PS50041"/>
    </source>
</evidence>
<dbReference type="Gene3D" id="3.10.100.10">
    <property type="entry name" value="Mannose-Binding Protein A, subunit A"/>
    <property type="match status" value="1"/>
</dbReference>
<evidence type="ECO:0000313" key="3">
    <source>
        <dbReference type="Proteomes" id="UP001497623"/>
    </source>
</evidence>
<reference evidence="2 3" key="1">
    <citation type="submission" date="2024-05" db="EMBL/GenBank/DDBJ databases">
        <authorList>
            <person name="Wallberg A."/>
        </authorList>
    </citation>
    <scope>NUCLEOTIDE SEQUENCE [LARGE SCALE GENOMIC DNA]</scope>
</reference>
<dbReference type="InterPro" id="IPR016186">
    <property type="entry name" value="C-type_lectin-like/link_sf"/>
</dbReference>
<organism evidence="2 3">
    <name type="scientific">Meganyctiphanes norvegica</name>
    <name type="common">Northern krill</name>
    <name type="synonym">Thysanopoda norvegica</name>
    <dbReference type="NCBI Taxonomy" id="48144"/>
    <lineage>
        <taxon>Eukaryota</taxon>
        <taxon>Metazoa</taxon>
        <taxon>Ecdysozoa</taxon>
        <taxon>Arthropoda</taxon>
        <taxon>Crustacea</taxon>
        <taxon>Multicrustacea</taxon>
        <taxon>Malacostraca</taxon>
        <taxon>Eumalacostraca</taxon>
        <taxon>Eucarida</taxon>
        <taxon>Euphausiacea</taxon>
        <taxon>Euphausiidae</taxon>
        <taxon>Meganyctiphanes</taxon>
    </lineage>
</organism>
<gene>
    <name evidence="2" type="ORF">MNOR_LOCUS34681</name>
</gene>
<proteinExistence type="predicted"/>
<dbReference type="CDD" id="cd00037">
    <property type="entry name" value="CLECT"/>
    <property type="match status" value="1"/>
</dbReference>
<evidence type="ECO:0000313" key="2">
    <source>
        <dbReference type="EMBL" id="CAL4175811.1"/>
    </source>
</evidence>
<dbReference type="EMBL" id="CAXKWB010054419">
    <property type="protein sequence ID" value="CAL4175811.1"/>
    <property type="molecule type" value="Genomic_DNA"/>
</dbReference>
<keyword evidence="3" id="KW-1185">Reference proteome</keyword>
<name>A0AAV2SBR3_MEGNR</name>
<dbReference type="AlphaFoldDB" id="A0AAV2SBR3"/>
<dbReference type="PROSITE" id="PS50041">
    <property type="entry name" value="C_TYPE_LECTIN_2"/>
    <property type="match status" value="1"/>
</dbReference>
<accession>A0AAV2SBR3</accession>
<sequence>MCSTPAIEPPLCSVFGTSRCQEDLVKEQCPTMCGAAAIVGCPVSQGFFNLPGKNKCYKHLHDKFRTGDEARSTCKSEGLELARVEDGIAIALRKYITQNIKSDSGTFIGGRGDWTSTVRWERDQVPVETNNPLWAPGNPAGYTSRDHCMFLKTWGLDLLANPDRPYGSYDCSHSFYALCEVVRERTTFDERIGG</sequence>
<dbReference type="Proteomes" id="UP001497623">
    <property type="component" value="Unassembled WGS sequence"/>
</dbReference>
<dbReference type="InterPro" id="IPR001304">
    <property type="entry name" value="C-type_lectin-like"/>
</dbReference>
<comment type="caution">
    <text evidence="2">The sequence shown here is derived from an EMBL/GenBank/DDBJ whole genome shotgun (WGS) entry which is preliminary data.</text>
</comment>
<protein>
    <recommendedName>
        <fullName evidence="1">C-type lectin domain-containing protein</fullName>
    </recommendedName>
</protein>
<feature type="domain" description="C-type lectin" evidence="1">
    <location>
        <begin position="52"/>
        <end position="180"/>
    </location>
</feature>